<comment type="caution">
    <text evidence="2">The sequence shown here is derived from an EMBL/GenBank/DDBJ whole genome shotgun (WGS) entry which is preliminary data.</text>
</comment>
<dbReference type="InterPro" id="IPR048482">
    <property type="entry name" value="GH141_ins"/>
</dbReference>
<dbReference type="SUPFAM" id="SSF51126">
    <property type="entry name" value="Pectin lyase-like"/>
    <property type="match status" value="1"/>
</dbReference>
<gene>
    <name evidence="2" type="ORF">BDD43_4561</name>
</gene>
<dbReference type="GO" id="GO:0016829">
    <property type="term" value="F:lyase activity"/>
    <property type="evidence" value="ECO:0007669"/>
    <property type="project" value="UniProtKB-KW"/>
</dbReference>
<dbReference type="PANTHER" id="PTHR36453:SF1">
    <property type="entry name" value="RIGHT HANDED BETA HELIX DOMAIN-CONTAINING PROTEIN"/>
    <property type="match status" value="1"/>
</dbReference>
<dbReference type="AlphaFoldDB" id="A0A495J628"/>
<organism evidence="2 3">
    <name type="scientific">Mucilaginibacter gracilis</name>
    <dbReference type="NCBI Taxonomy" id="423350"/>
    <lineage>
        <taxon>Bacteria</taxon>
        <taxon>Pseudomonadati</taxon>
        <taxon>Bacteroidota</taxon>
        <taxon>Sphingobacteriia</taxon>
        <taxon>Sphingobacteriales</taxon>
        <taxon>Sphingobacteriaceae</taxon>
        <taxon>Mucilaginibacter</taxon>
    </lineage>
</organism>
<dbReference type="PANTHER" id="PTHR36453">
    <property type="entry name" value="SECRETED PROTEIN-RELATED"/>
    <property type="match status" value="1"/>
</dbReference>
<sequence>MIGVRNISFYNNQVNSPPERNSLLYCRWFFTPSSGRGALGCEVAGRGLVALPSHKALPTPSRWEGIAQLFKTSLCLFMGYYSQKGNYTSHRLFKCVILIAFLLLTLSTNAADIWVSPTGSDQNVGTKDQPMATPLAALRRARELRRLNDESIKNGIHIILRGGTYQLFEPLFVRPEDSGTAASPTVIEAAPGEVPVLSGGVNIQGWQKQKASLLGLAAVAKGNVWVADAPTVAGALLNYRQLWVNNRKATRARSINADSMSRILSWNHKEQTCWIPKPKTGNLRGVVGMEMFIHQWWAIAVLRIKAIQLQGDSAKLSFEQPESRIQSEHPWPAPFISKKAGNSAFYLTNALQFLDEPGEWYLDTKSRKIYYWPRKGEDMASANAVVPSLETLVKIEGSIDNPVSHVYFKGIAFEHSSWLRPSQAGLVPHQAGMYMLDAYKLKIPGTPDKKGLENQAWVGRPAAAVQVAYANNTGFEACRFEHLASTGLDYQRGTHDDEIKGCLFKDIGGTGILTGVFSDESTEVHLPYNPKDLREVCTNEHITNNLVTDVSNEDWGCVGIGAGYVKNINIEHNEICETSYTAISVGWGWTKTINAMSNNRIYANKISHYAKHMYDVAGIYTLSAQPGTLITENYVDSIYKAPYAHDPVHWFYLYLDEGSSYITIKDNWCPAENFLKNANGPGNTWENNGPTVPIKIKNEAGLQPAYQYLLKERVNNPANQPINHS</sequence>
<dbReference type="Gene3D" id="2.160.20.10">
    <property type="entry name" value="Single-stranded right-handed beta-helix, Pectin lyase-like"/>
    <property type="match status" value="2"/>
</dbReference>
<dbReference type="InterPro" id="IPR012334">
    <property type="entry name" value="Pectin_lyas_fold"/>
</dbReference>
<evidence type="ECO:0000313" key="2">
    <source>
        <dbReference type="EMBL" id="RKR84327.1"/>
    </source>
</evidence>
<proteinExistence type="predicted"/>
<name>A0A495J628_9SPHI</name>
<evidence type="ECO:0000313" key="3">
    <source>
        <dbReference type="Proteomes" id="UP000268007"/>
    </source>
</evidence>
<keyword evidence="2" id="KW-0456">Lyase</keyword>
<protein>
    <submittedName>
        <fullName evidence="2">Parallel beta helix pectate lyase-like protein</fullName>
    </submittedName>
</protein>
<accession>A0A495J628</accession>
<reference evidence="2 3" key="1">
    <citation type="submission" date="2018-10" db="EMBL/GenBank/DDBJ databases">
        <title>Genomic Encyclopedia of Archaeal and Bacterial Type Strains, Phase II (KMG-II): from individual species to whole genera.</title>
        <authorList>
            <person name="Goeker M."/>
        </authorList>
    </citation>
    <scope>NUCLEOTIDE SEQUENCE [LARGE SCALE GENOMIC DNA]</scope>
    <source>
        <strain evidence="2 3">DSM 18602</strain>
    </source>
</reference>
<dbReference type="Proteomes" id="UP000268007">
    <property type="component" value="Unassembled WGS sequence"/>
</dbReference>
<dbReference type="InterPro" id="IPR011050">
    <property type="entry name" value="Pectin_lyase_fold/virulence"/>
</dbReference>
<keyword evidence="3" id="KW-1185">Reference proteome</keyword>
<dbReference type="Pfam" id="PF21231">
    <property type="entry name" value="GH141_M"/>
    <property type="match status" value="1"/>
</dbReference>
<feature type="domain" description="GH141-like insertion" evidence="1">
    <location>
        <begin position="222"/>
        <end position="374"/>
    </location>
</feature>
<dbReference type="EMBL" id="RBKU01000001">
    <property type="protein sequence ID" value="RKR84327.1"/>
    <property type="molecule type" value="Genomic_DNA"/>
</dbReference>
<evidence type="ECO:0000259" key="1">
    <source>
        <dbReference type="Pfam" id="PF21231"/>
    </source>
</evidence>